<dbReference type="PANTHER" id="PTHR13887">
    <property type="entry name" value="GLUTATHIONE S-TRANSFERASE KAPPA"/>
    <property type="match status" value="1"/>
</dbReference>
<dbReference type="InterPro" id="IPR013766">
    <property type="entry name" value="Thioredoxin_domain"/>
</dbReference>
<feature type="domain" description="Thioredoxin" evidence="3">
    <location>
        <begin position="33"/>
        <end position="231"/>
    </location>
</feature>
<evidence type="ECO:0000313" key="5">
    <source>
        <dbReference type="Proteomes" id="UP001165679"/>
    </source>
</evidence>
<dbReference type="Pfam" id="PF13462">
    <property type="entry name" value="Thioredoxin_4"/>
    <property type="match status" value="1"/>
</dbReference>
<dbReference type="SUPFAM" id="SSF52833">
    <property type="entry name" value="Thioredoxin-like"/>
    <property type="match status" value="1"/>
</dbReference>
<comment type="function">
    <text evidence="1">May be required for disulfide bond formation in some proteins.</text>
</comment>
<accession>A0AA41YRJ3</accession>
<proteinExistence type="inferred from homology"/>
<sequence>MPVSRRTLLSVGGLVVAGGAVGIWRATGGSRVELPSAALPANAASPPLAGDDPRMAERSIGRADAPVTVTEWFSLTCPHCAAFHRESLPKIRTELVDTGKVRLVFRDFPLDQVALTAAMVAHSLPPERYEPFVAALLATQDRWAFARGVNSTEELAKMAALAGMSREAFNAAIADQGLRMAILMAQDEASKVYHVDSTPTFIFNGPKAKDRREAGARSFEDFAKLVADAAG</sequence>
<dbReference type="AlphaFoldDB" id="A0AA41YRJ3"/>
<dbReference type="Gene3D" id="3.40.30.10">
    <property type="entry name" value="Glutaredoxin"/>
    <property type="match status" value="1"/>
</dbReference>
<dbReference type="InterPro" id="IPR012336">
    <property type="entry name" value="Thioredoxin-like_fold"/>
</dbReference>
<evidence type="ECO:0000313" key="4">
    <source>
        <dbReference type="EMBL" id="MCW3476998.1"/>
    </source>
</evidence>
<evidence type="ECO:0000256" key="2">
    <source>
        <dbReference type="ARBA" id="ARBA00005791"/>
    </source>
</evidence>
<comment type="similarity">
    <text evidence="2">Belongs to the thioredoxin family. DsbA subfamily.</text>
</comment>
<dbReference type="Proteomes" id="UP001165679">
    <property type="component" value="Unassembled WGS sequence"/>
</dbReference>
<name>A0AA41YRJ3_9PROT</name>
<protein>
    <submittedName>
        <fullName evidence="4">DsbA family protein</fullName>
    </submittedName>
</protein>
<dbReference type="PROSITE" id="PS51352">
    <property type="entry name" value="THIOREDOXIN_2"/>
    <property type="match status" value="1"/>
</dbReference>
<reference evidence="4" key="1">
    <citation type="submission" date="2022-09" db="EMBL/GenBank/DDBJ databases">
        <title>Rhodovastum sp. nov. RN2-1 isolated from soil in Seongnam, South Korea.</title>
        <authorList>
            <person name="Le N.T."/>
        </authorList>
    </citation>
    <scope>NUCLEOTIDE SEQUENCE</scope>
    <source>
        <strain evidence="4">RN2-1</strain>
    </source>
</reference>
<keyword evidence="5" id="KW-1185">Reference proteome</keyword>
<gene>
    <name evidence="4" type="ORF">OL599_20735</name>
</gene>
<dbReference type="InterPro" id="IPR006311">
    <property type="entry name" value="TAT_signal"/>
</dbReference>
<comment type="caution">
    <text evidence="4">The sequence shown here is derived from an EMBL/GenBank/DDBJ whole genome shotgun (WGS) entry which is preliminary data.</text>
</comment>
<reference evidence="4" key="2">
    <citation type="submission" date="2022-10" db="EMBL/GenBank/DDBJ databases">
        <authorList>
            <person name="Trinh H.N."/>
        </authorList>
    </citation>
    <scope>NUCLEOTIDE SEQUENCE</scope>
    <source>
        <strain evidence="4">RN2-1</strain>
    </source>
</reference>
<evidence type="ECO:0000259" key="3">
    <source>
        <dbReference type="PROSITE" id="PS51352"/>
    </source>
</evidence>
<dbReference type="RefSeq" id="WP_264715861.1">
    <property type="nucleotide sequence ID" value="NZ_JAPDNT010000028.1"/>
</dbReference>
<organism evidence="4 5">
    <name type="scientific">Limobrevibacterium gyesilva</name>
    <dbReference type="NCBI Taxonomy" id="2991712"/>
    <lineage>
        <taxon>Bacteria</taxon>
        <taxon>Pseudomonadati</taxon>
        <taxon>Pseudomonadota</taxon>
        <taxon>Alphaproteobacteria</taxon>
        <taxon>Acetobacterales</taxon>
        <taxon>Acetobacteraceae</taxon>
        <taxon>Limobrevibacterium</taxon>
    </lineage>
</organism>
<dbReference type="PANTHER" id="PTHR13887:SF56">
    <property type="entry name" value="THIOREDOXIN-LIKE REDUCTASE RV2466C"/>
    <property type="match status" value="1"/>
</dbReference>
<dbReference type="EMBL" id="JAPDNT010000028">
    <property type="protein sequence ID" value="MCW3476998.1"/>
    <property type="molecule type" value="Genomic_DNA"/>
</dbReference>
<evidence type="ECO:0000256" key="1">
    <source>
        <dbReference type="ARBA" id="ARBA00003565"/>
    </source>
</evidence>
<dbReference type="InterPro" id="IPR036249">
    <property type="entry name" value="Thioredoxin-like_sf"/>
</dbReference>
<dbReference type="PROSITE" id="PS51318">
    <property type="entry name" value="TAT"/>
    <property type="match status" value="1"/>
</dbReference>